<dbReference type="Pfam" id="PF12952">
    <property type="entry name" value="DUF3841"/>
    <property type="match status" value="1"/>
</dbReference>
<comment type="caution">
    <text evidence="1">The sequence shown here is derived from an EMBL/GenBank/DDBJ whole genome shotgun (WGS) entry which is preliminary data.</text>
</comment>
<dbReference type="Proteomes" id="UP000749471">
    <property type="component" value="Unassembled WGS sequence"/>
</dbReference>
<evidence type="ECO:0000313" key="2">
    <source>
        <dbReference type="Proteomes" id="UP000749471"/>
    </source>
</evidence>
<protein>
    <submittedName>
        <fullName evidence="1">DUF3841 domain-containing protein</fullName>
    </submittedName>
</protein>
<dbReference type="EMBL" id="JAHLPM010000025">
    <property type="protein sequence ID" value="MBU5440105.1"/>
    <property type="molecule type" value="Genomic_DNA"/>
</dbReference>
<dbReference type="RefSeq" id="WP_216522078.1">
    <property type="nucleotide sequence ID" value="NZ_JAHLPM010000025.1"/>
</dbReference>
<accession>A0ABS6EB08</accession>
<evidence type="ECO:0000313" key="1">
    <source>
        <dbReference type="EMBL" id="MBU5440105.1"/>
    </source>
</evidence>
<gene>
    <name evidence="1" type="ORF">KQI42_19100</name>
</gene>
<name>A0ABS6EB08_9FIRM</name>
<dbReference type="InterPro" id="IPR024211">
    <property type="entry name" value="DUF3841"/>
</dbReference>
<proteinExistence type="predicted"/>
<reference evidence="1 2" key="1">
    <citation type="submission" date="2021-06" db="EMBL/GenBank/DDBJ databases">
        <authorList>
            <person name="Sun Q."/>
            <person name="Li D."/>
        </authorList>
    </citation>
    <scope>NUCLEOTIDE SEQUENCE [LARGE SCALE GENOMIC DNA]</scope>
    <source>
        <strain evidence="1 2">MSJ-40</strain>
    </source>
</reference>
<keyword evidence="2" id="KW-1185">Reference proteome</keyword>
<sequence length="186" mass="21993">MNKITVWTKQNENVVKDLEETGRYTAKKEYILKDLDRHAYLVLEVYDWLVKNTPSISQKPYDAEYPIWVSLTKEATMLPSAGTIILELKVDPSLITMINIHKWGKILNYSYIPKDEQDAENHRQLLEQYGISSDTKAYMSQFYPQIKRKIINSWSRLFDDSIILGNDEKYGNIWEVKKEWITQIIR</sequence>
<organism evidence="1 2">
    <name type="scientific">Tissierella simiarum</name>
    <dbReference type="NCBI Taxonomy" id="2841534"/>
    <lineage>
        <taxon>Bacteria</taxon>
        <taxon>Bacillati</taxon>
        <taxon>Bacillota</taxon>
        <taxon>Tissierellia</taxon>
        <taxon>Tissierellales</taxon>
        <taxon>Tissierellaceae</taxon>
        <taxon>Tissierella</taxon>
    </lineage>
</organism>